<keyword evidence="4 7" id="KW-0378">Hydrolase</keyword>
<sequence length="253" mass="28248">MIQQLLAIATEAAYAAGKVILEVYGSDTFDTQQKADESPVTAADKAAHAVITYYLTPTNIPILSEEATHPDYSIRTQWEYFWLVDPLDGTKEFISKNGEFTVNIALIHKNKPIAGVVYAPVLGDLYYGSEETGVYKNNHLITPLEKRRSLQELLDSSNITIIASRSHLSAETKDFIAQFSNVRLTSMGSSLKFMLLLEGKADLYPRLFPTMEWDTAAAHAILNAANRGIYHTNVKDELTYNKANLANPYFLSY</sequence>
<feature type="binding site" evidence="4">
    <location>
        <position position="214"/>
    </location>
    <ligand>
        <name>substrate</name>
    </ligand>
</feature>
<feature type="binding site" evidence="4">
    <location>
        <position position="214"/>
    </location>
    <ligand>
        <name>Mg(2+)</name>
        <dbReference type="ChEBI" id="CHEBI:18420"/>
        <label>2</label>
    </ligand>
</feature>
<dbReference type="EC" id="3.1.3.7" evidence="4"/>
<evidence type="ECO:0000313" key="9">
    <source>
        <dbReference type="Proteomes" id="UP001326715"/>
    </source>
</evidence>
<comment type="similarity">
    <text evidence="4">Belongs to the inositol monophosphatase superfamily. CysQ family.</text>
</comment>
<comment type="function">
    <text evidence="4">Converts adenosine-3',5'-bisphosphate (PAP) to AMP.</text>
</comment>
<dbReference type="GO" id="GO:0000103">
    <property type="term" value="P:sulfate assimilation"/>
    <property type="evidence" value="ECO:0007669"/>
    <property type="project" value="TreeGrafter"/>
</dbReference>
<dbReference type="InterPro" id="IPR020583">
    <property type="entry name" value="Inositol_monoP_metal-BS"/>
</dbReference>
<keyword evidence="3 4" id="KW-0460">Magnesium</keyword>
<evidence type="ECO:0000256" key="3">
    <source>
        <dbReference type="ARBA" id="ARBA00022842"/>
    </source>
</evidence>
<evidence type="ECO:0000313" key="6">
    <source>
        <dbReference type="EMBL" id="SFW88288.1"/>
    </source>
</evidence>
<feature type="binding site" evidence="4">
    <location>
        <position position="65"/>
    </location>
    <ligand>
        <name>substrate</name>
    </ligand>
</feature>
<dbReference type="HAMAP" id="MF_02095">
    <property type="entry name" value="CysQ"/>
    <property type="match status" value="1"/>
</dbReference>
<dbReference type="CDD" id="cd01638">
    <property type="entry name" value="CysQ"/>
    <property type="match status" value="1"/>
</dbReference>
<dbReference type="Gene3D" id="3.40.190.80">
    <property type="match status" value="1"/>
</dbReference>
<dbReference type="PANTHER" id="PTHR43028:SF5">
    <property type="entry name" value="3'(2'),5'-BISPHOSPHATE NUCLEOTIDASE 1"/>
    <property type="match status" value="1"/>
</dbReference>
<evidence type="ECO:0000256" key="2">
    <source>
        <dbReference type="ARBA" id="ARBA00022723"/>
    </source>
</evidence>
<evidence type="ECO:0000313" key="7">
    <source>
        <dbReference type="EMBL" id="WQG90543.1"/>
    </source>
</evidence>
<evidence type="ECO:0000256" key="4">
    <source>
        <dbReference type="HAMAP-Rule" id="MF_02095"/>
    </source>
</evidence>
<feature type="binding site" evidence="4">
    <location>
        <position position="85"/>
    </location>
    <ligand>
        <name>Mg(2+)</name>
        <dbReference type="ChEBI" id="CHEBI:18420"/>
        <label>1</label>
    </ligand>
</feature>
<keyword evidence="4" id="KW-1003">Cell membrane</keyword>
<feature type="binding site" evidence="4">
    <location>
        <begin position="87"/>
        <end position="90"/>
    </location>
    <ligand>
        <name>substrate</name>
    </ligand>
</feature>
<comment type="catalytic activity">
    <reaction evidence="1 4">
        <text>adenosine 3',5'-bisphosphate + H2O = AMP + phosphate</text>
        <dbReference type="Rhea" id="RHEA:10040"/>
        <dbReference type="ChEBI" id="CHEBI:15377"/>
        <dbReference type="ChEBI" id="CHEBI:43474"/>
        <dbReference type="ChEBI" id="CHEBI:58343"/>
        <dbReference type="ChEBI" id="CHEBI:456215"/>
        <dbReference type="EC" id="3.1.3.7"/>
    </reaction>
</comment>
<evidence type="ECO:0000256" key="1">
    <source>
        <dbReference type="ARBA" id="ARBA00001625"/>
    </source>
</evidence>
<dbReference type="PANTHER" id="PTHR43028">
    <property type="entry name" value="3'(2'),5'-BISPHOSPHATE NUCLEOTIDASE 1"/>
    <property type="match status" value="1"/>
</dbReference>
<dbReference type="InterPro" id="IPR000760">
    <property type="entry name" value="Inositol_monophosphatase-like"/>
</dbReference>
<gene>
    <name evidence="4 7" type="primary">cysQ</name>
    <name evidence="6" type="ORF">SAMN05661012_06232</name>
    <name evidence="7" type="ORF">SR876_03480</name>
</gene>
<feature type="binding site" evidence="5">
    <location>
        <position position="87"/>
    </location>
    <ligand>
        <name>Mg(2+)</name>
        <dbReference type="ChEBI" id="CHEBI:18420"/>
        <label>1</label>
        <note>catalytic</note>
    </ligand>
</feature>
<organism evidence="6 8">
    <name type="scientific">Chitinophaga sancti</name>
    <dbReference type="NCBI Taxonomy" id="1004"/>
    <lineage>
        <taxon>Bacteria</taxon>
        <taxon>Pseudomonadati</taxon>
        <taxon>Bacteroidota</taxon>
        <taxon>Chitinophagia</taxon>
        <taxon>Chitinophagales</taxon>
        <taxon>Chitinophagaceae</taxon>
        <taxon>Chitinophaga</taxon>
    </lineage>
</organism>
<keyword evidence="9" id="KW-1185">Reference proteome</keyword>
<name>A0A1K1SV70_9BACT</name>
<reference evidence="6 8" key="1">
    <citation type="submission" date="2016-11" db="EMBL/GenBank/DDBJ databases">
        <authorList>
            <person name="Jaros S."/>
            <person name="Januszkiewicz K."/>
            <person name="Wedrychowicz H."/>
        </authorList>
    </citation>
    <scope>NUCLEOTIDE SEQUENCE [LARGE SCALE GENOMIC DNA]</scope>
    <source>
        <strain evidence="6 8">DSM 784</strain>
    </source>
</reference>
<proteinExistence type="inferred from homology"/>
<dbReference type="SUPFAM" id="SSF56655">
    <property type="entry name" value="Carbohydrate phosphatase"/>
    <property type="match status" value="1"/>
</dbReference>
<dbReference type="EMBL" id="FPIZ01000035">
    <property type="protein sequence ID" value="SFW88288.1"/>
    <property type="molecule type" value="Genomic_DNA"/>
</dbReference>
<dbReference type="Pfam" id="PF00459">
    <property type="entry name" value="Inositol_P"/>
    <property type="match status" value="1"/>
</dbReference>
<dbReference type="Proteomes" id="UP001326715">
    <property type="component" value="Chromosome"/>
</dbReference>
<feature type="binding site" evidence="5">
    <location>
        <position position="65"/>
    </location>
    <ligand>
        <name>Mg(2+)</name>
        <dbReference type="ChEBI" id="CHEBI:18420"/>
        <label>1</label>
        <note>catalytic</note>
    </ligand>
</feature>
<dbReference type="InterPro" id="IPR006240">
    <property type="entry name" value="CysQ"/>
</dbReference>
<comment type="cofactor">
    <cofactor evidence="4 5">
        <name>Mg(2+)</name>
        <dbReference type="ChEBI" id="CHEBI:18420"/>
    </cofactor>
</comment>
<dbReference type="GO" id="GO:0008441">
    <property type="term" value="F:3'(2'),5'-bisphosphate nucleotidase activity"/>
    <property type="evidence" value="ECO:0007669"/>
    <property type="project" value="UniProtKB-UniRule"/>
</dbReference>
<feature type="binding site" evidence="4">
    <location>
        <position position="65"/>
    </location>
    <ligand>
        <name>Mg(2+)</name>
        <dbReference type="ChEBI" id="CHEBI:18420"/>
        <label>1</label>
    </ligand>
</feature>
<dbReference type="GO" id="GO:0005886">
    <property type="term" value="C:plasma membrane"/>
    <property type="evidence" value="ECO:0007669"/>
    <property type="project" value="UniProtKB-SubCell"/>
</dbReference>
<feature type="binding site" evidence="5">
    <location>
        <position position="214"/>
    </location>
    <ligand>
        <name>Mg(2+)</name>
        <dbReference type="ChEBI" id="CHEBI:18420"/>
        <label>1</label>
        <note>catalytic</note>
    </ligand>
</feature>
<dbReference type="STRING" id="1004.SAMN05661012_06232"/>
<protein>
    <recommendedName>
        <fullName evidence="4">3'(2'),5'-bisphosphate nucleotidase CysQ</fullName>
        <ecNumber evidence="4">3.1.3.7</ecNumber>
    </recommendedName>
    <alternativeName>
        <fullName evidence="4">3'(2'),5-bisphosphonucleoside 3'(2')-phosphohydrolase</fullName>
    </alternativeName>
    <alternativeName>
        <fullName evidence="4">3'-phosphoadenosine 5'-phosphate phosphatase</fullName>
        <shortName evidence="4">PAP phosphatase</shortName>
    </alternativeName>
</protein>
<dbReference type="AlphaFoldDB" id="A0A1K1SV70"/>
<dbReference type="Gene3D" id="3.30.540.10">
    <property type="entry name" value="Fructose-1,6-Bisphosphatase, subunit A, domain 1"/>
    <property type="match status" value="1"/>
</dbReference>
<feature type="binding site" evidence="4">
    <location>
        <position position="85"/>
    </location>
    <ligand>
        <name>Mg(2+)</name>
        <dbReference type="ChEBI" id="CHEBI:18420"/>
        <label>2</label>
    </ligand>
</feature>
<dbReference type="OrthoDB" id="9772456at2"/>
<keyword evidence="2 4" id="KW-0479">Metal-binding</keyword>
<dbReference type="RefSeq" id="WP_072365956.1">
    <property type="nucleotide sequence ID" value="NZ_CP139972.1"/>
</dbReference>
<feature type="binding site" evidence="5">
    <location>
        <position position="88"/>
    </location>
    <ligand>
        <name>Mg(2+)</name>
        <dbReference type="ChEBI" id="CHEBI:18420"/>
        <label>1</label>
        <note>catalytic</note>
    </ligand>
</feature>
<comment type="subcellular location">
    <subcellularLocation>
        <location evidence="4">Cell membrane</location>
        <topology evidence="4">Peripheral membrane protein</topology>
        <orientation evidence="4">Cytoplasmic side</orientation>
    </subcellularLocation>
</comment>
<dbReference type="NCBIfam" id="TIGR01331">
    <property type="entry name" value="bisphos_cysQ"/>
    <property type="match status" value="1"/>
</dbReference>
<dbReference type="GO" id="GO:0000287">
    <property type="term" value="F:magnesium ion binding"/>
    <property type="evidence" value="ECO:0007669"/>
    <property type="project" value="UniProtKB-UniRule"/>
</dbReference>
<accession>A0A1K1SV70</accession>
<feature type="binding site" evidence="4">
    <location>
        <position position="88"/>
    </location>
    <ligand>
        <name>Mg(2+)</name>
        <dbReference type="ChEBI" id="CHEBI:18420"/>
        <label>2</label>
    </ligand>
</feature>
<keyword evidence="4" id="KW-0472">Membrane</keyword>
<dbReference type="Proteomes" id="UP000183788">
    <property type="component" value="Unassembled WGS sequence"/>
</dbReference>
<dbReference type="EMBL" id="CP140154">
    <property type="protein sequence ID" value="WQG90543.1"/>
    <property type="molecule type" value="Genomic_DNA"/>
</dbReference>
<feature type="binding site" evidence="5">
    <location>
        <position position="85"/>
    </location>
    <ligand>
        <name>Mg(2+)</name>
        <dbReference type="ChEBI" id="CHEBI:18420"/>
        <label>1</label>
        <note>catalytic</note>
    </ligand>
</feature>
<dbReference type="PROSITE" id="PS00629">
    <property type="entry name" value="IMP_1"/>
    <property type="match status" value="1"/>
</dbReference>
<evidence type="ECO:0000256" key="5">
    <source>
        <dbReference type="PIRSR" id="PIRSR600760-2"/>
    </source>
</evidence>
<feature type="binding site" evidence="4">
    <location>
        <position position="87"/>
    </location>
    <ligand>
        <name>Mg(2+)</name>
        <dbReference type="ChEBI" id="CHEBI:18420"/>
        <label>1</label>
    </ligand>
</feature>
<dbReference type="GO" id="GO:0050427">
    <property type="term" value="P:3'-phosphoadenosine 5'-phosphosulfate metabolic process"/>
    <property type="evidence" value="ECO:0007669"/>
    <property type="project" value="TreeGrafter"/>
</dbReference>
<dbReference type="InterPro" id="IPR050725">
    <property type="entry name" value="CysQ/Inositol_MonoPase"/>
</dbReference>
<evidence type="ECO:0000313" key="8">
    <source>
        <dbReference type="Proteomes" id="UP000183788"/>
    </source>
</evidence>
<reference evidence="7 9" key="2">
    <citation type="submission" date="2023-11" db="EMBL/GenBank/DDBJ databases">
        <title>MicrobeMod: A computational toolkit for identifying prokaryotic methylation and restriction-modification with nanopore sequencing.</title>
        <authorList>
            <person name="Crits-Christoph A."/>
            <person name="Kang S.C."/>
            <person name="Lee H."/>
            <person name="Ostrov N."/>
        </authorList>
    </citation>
    <scope>NUCLEOTIDE SEQUENCE [LARGE SCALE GENOMIC DNA]</scope>
    <source>
        <strain evidence="7 9">ATCC 23090</strain>
    </source>
</reference>